<proteinExistence type="predicted"/>
<evidence type="ECO:0000313" key="1">
    <source>
        <dbReference type="EMBL" id="JAH22235.1"/>
    </source>
</evidence>
<organism evidence="1">
    <name type="scientific">Anguilla anguilla</name>
    <name type="common">European freshwater eel</name>
    <name type="synonym">Muraena anguilla</name>
    <dbReference type="NCBI Taxonomy" id="7936"/>
    <lineage>
        <taxon>Eukaryota</taxon>
        <taxon>Metazoa</taxon>
        <taxon>Chordata</taxon>
        <taxon>Craniata</taxon>
        <taxon>Vertebrata</taxon>
        <taxon>Euteleostomi</taxon>
        <taxon>Actinopterygii</taxon>
        <taxon>Neopterygii</taxon>
        <taxon>Teleostei</taxon>
        <taxon>Anguilliformes</taxon>
        <taxon>Anguillidae</taxon>
        <taxon>Anguilla</taxon>
    </lineage>
</organism>
<reference evidence="1" key="2">
    <citation type="journal article" date="2015" name="Fish Shellfish Immunol.">
        <title>Early steps in the European eel (Anguilla anguilla)-Vibrio vulnificus interaction in the gills: Role of the RtxA13 toxin.</title>
        <authorList>
            <person name="Callol A."/>
            <person name="Pajuelo D."/>
            <person name="Ebbesson L."/>
            <person name="Teles M."/>
            <person name="MacKenzie S."/>
            <person name="Amaro C."/>
        </authorList>
    </citation>
    <scope>NUCLEOTIDE SEQUENCE</scope>
</reference>
<name>A0A0E9R1A0_ANGAN</name>
<sequence>MNNEIKSMFGIHTQSREINVCPTNLFSGVYFHIPSDKI</sequence>
<dbReference type="AlphaFoldDB" id="A0A0E9R1A0"/>
<reference evidence="1" key="1">
    <citation type="submission" date="2014-11" db="EMBL/GenBank/DDBJ databases">
        <authorList>
            <person name="Amaro Gonzalez C."/>
        </authorList>
    </citation>
    <scope>NUCLEOTIDE SEQUENCE</scope>
</reference>
<dbReference type="EMBL" id="GBXM01086342">
    <property type="protein sequence ID" value="JAH22235.1"/>
    <property type="molecule type" value="Transcribed_RNA"/>
</dbReference>
<protein>
    <submittedName>
        <fullName evidence="1">Uncharacterized protein</fullName>
    </submittedName>
</protein>
<accession>A0A0E9R1A0</accession>